<comment type="caution">
    <text evidence="2">The sequence shown here is derived from an EMBL/GenBank/DDBJ whole genome shotgun (WGS) entry which is preliminary data.</text>
</comment>
<comment type="similarity">
    <text evidence="1">Belongs to the UPF0065 (bug) family.</text>
</comment>
<dbReference type="PANTHER" id="PTHR42928">
    <property type="entry name" value="TRICARBOXYLATE-BINDING PROTEIN"/>
    <property type="match status" value="1"/>
</dbReference>
<dbReference type="RefSeq" id="WP_230553218.1">
    <property type="nucleotide sequence ID" value="NZ_JAJISD010000011.1"/>
</dbReference>
<dbReference type="Gene3D" id="3.40.190.10">
    <property type="entry name" value="Periplasmic binding protein-like II"/>
    <property type="match status" value="1"/>
</dbReference>
<dbReference type="SUPFAM" id="SSF53850">
    <property type="entry name" value="Periplasmic binding protein-like II"/>
    <property type="match status" value="1"/>
</dbReference>
<evidence type="ECO:0000256" key="1">
    <source>
        <dbReference type="ARBA" id="ARBA00006987"/>
    </source>
</evidence>
<evidence type="ECO:0000313" key="2">
    <source>
        <dbReference type="EMBL" id="MCC8431792.1"/>
    </source>
</evidence>
<dbReference type="PANTHER" id="PTHR42928:SF5">
    <property type="entry name" value="BLR1237 PROTEIN"/>
    <property type="match status" value="1"/>
</dbReference>
<evidence type="ECO:0000313" key="3">
    <source>
        <dbReference type="Proteomes" id="UP001198862"/>
    </source>
</evidence>
<accession>A0ABS8L0G3</accession>
<dbReference type="CDD" id="cd07012">
    <property type="entry name" value="PBP2_Bug_TTT"/>
    <property type="match status" value="1"/>
</dbReference>
<name>A0ABS8L0G3_9HYPH</name>
<dbReference type="InterPro" id="IPR042100">
    <property type="entry name" value="Bug_dom1"/>
</dbReference>
<proteinExistence type="inferred from homology"/>
<gene>
    <name evidence="2" type="ORF">LJ725_22675</name>
</gene>
<dbReference type="Proteomes" id="UP001198862">
    <property type="component" value="Unassembled WGS sequence"/>
</dbReference>
<dbReference type="InterPro" id="IPR005064">
    <property type="entry name" value="BUG"/>
</dbReference>
<protein>
    <submittedName>
        <fullName evidence="2">Tripartite tricarboxylate transporter substrate binding protein</fullName>
    </submittedName>
</protein>
<organism evidence="2 3">
    <name type="scientific">Reyranella aquatilis</name>
    <dbReference type="NCBI Taxonomy" id="2035356"/>
    <lineage>
        <taxon>Bacteria</taxon>
        <taxon>Pseudomonadati</taxon>
        <taxon>Pseudomonadota</taxon>
        <taxon>Alphaproteobacteria</taxon>
        <taxon>Hyphomicrobiales</taxon>
        <taxon>Reyranellaceae</taxon>
        <taxon>Reyranella</taxon>
    </lineage>
</organism>
<dbReference type="EMBL" id="JAJISD010000011">
    <property type="protein sequence ID" value="MCC8431792.1"/>
    <property type="molecule type" value="Genomic_DNA"/>
</dbReference>
<keyword evidence="3" id="KW-1185">Reference proteome</keyword>
<reference evidence="2 3" key="1">
    <citation type="submission" date="2021-11" db="EMBL/GenBank/DDBJ databases">
        <authorList>
            <person name="Lee D.-H."/>
            <person name="Kim S.-B."/>
        </authorList>
    </citation>
    <scope>NUCLEOTIDE SEQUENCE [LARGE SCALE GENOMIC DNA]</scope>
    <source>
        <strain evidence="2 3">KCTC 52223</strain>
    </source>
</reference>
<dbReference type="PIRSF" id="PIRSF017082">
    <property type="entry name" value="YflP"/>
    <property type="match status" value="1"/>
</dbReference>
<dbReference type="Pfam" id="PF03401">
    <property type="entry name" value="TctC"/>
    <property type="match status" value="1"/>
</dbReference>
<sequence length="322" mass="33157">MLVLPLAAAAAGGTPSARGQGFPLQPVHVVVPFPPGGGTDSLARAIQEPMQKALGGTGGGTMIVDNKGGGGGSIAHEFVAKQPADGHWLVVSANNLPLYPHIVAKLGFDARTAFVPIGFIAKQESILVGSLDAPWPDLKAIIAAAKASPGSVQYGTAGLTTPMHLSTEQFAMLNGIRLTHVPFRGTGPLVTDLLGGHIKLGMSSITSVAQQIAAGKLKPYAMASLERSSVAPFIPTFKELGAGDVDGTIVYTLLAPAGTPPAVVTRLNEALNAAVATPEQKQDLSRRGFVAMGGTPQQLGDWLKVQEPIWVPVLQAAGIKPE</sequence>
<dbReference type="Gene3D" id="3.40.190.150">
    <property type="entry name" value="Bordetella uptake gene, domain 1"/>
    <property type="match status" value="1"/>
</dbReference>